<feature type="domain" description="EGF-like" evidence="15">
    <location>
        <begin position="744"/>
        <end position="779"/>
    </location>
</feature>
<dbReference type="EMBL" id="KB007952">
    <property type="protein sequence ID" value="ELR18495.1"/>
    <property type="molecule type" value="Genomic_DNA"/>
</dbReference>
<dbReference type="SUPFAM" id="SSF56112">
    <property type="entry name" value="Protein kinase-like (PK-like)"/>
    <property type="match status" value="2"/>
</dbReference>
<dbReference type="STRING" id="1257118.L8GZS0"/>
<evidence type="ECO:0000256" key="13">
    <source>
        <dbReference type="SAM" id="MobiDB-lite"/>
    </source>
</evidence>
<dbReference type="Gene3D" id="3.30.70.1230">
    <property type="entry name" value="Nucleotide cyclase"/>
    <property type="match status" value="1"/>
</dbReference>
<evidence type="ECO:0000256" key="2">
    <source>
        <dbReference type="ARBA" id="ARBA00005843"/>
    </source>
</evidence>
<feature type="compositionally biased region" description="Low complexity" evidence="13">
    <location>
        <begin position="1109"/>
        <end position="1147"/>
    </location>
</feature>
<keyword evidence="8 12" id="KW-0067">ATP-binding</keyword>
<dbReference type="SUPFAM" id="SSF53850">
    <property type="entry name" value="Periplasmic binding protein-like II"/>
    <property type="match status" value="2"/>
</dbReference>
<dbReference type="InterPro" id="IPR001245">
    <property type="entry name" value="Ser-Thr/Tyr_kinase_cat_dom"/>
</dbReference>
<dbReference type="VEuPathDB" id="AmoebaDB:ACA1_045260"/>
<evidence type="ECO:0000259" key="14">
    <source>
        <dbReference type="PROSITE" id="PS50011"/>
    </source>
</evidence>
<feature type="domain" description="Protein kinase" evidence="14">
    <location>
        <begin position="837"/>
        <end position="1108"/>
    </location>
</feature>
<dbReference type="Proteomes" id="UP000011083">
    <property type="component" value="Unassembled WGS sequence"/>
</dbReference>
<keyword evidence="6 12" id="KW-0547">Nucleotide-binding</keyword>
<dbReference type="InterPro" id="IPR001054">
    <property type="entry name" value="A/G_cyclase"/>
</dbReference>
<dbReference type="InterPro" id="IPR051681">
    <property type="entry name" value="Ser/Thr_Kinases-Pseudokinases"/>
</dbReference>
<dbReference type="PROSITE" id="PS50011">
    <property type="entry name" value="PROTEIN_KINASE_DOM"/>
    <property type="match status" value="2"/>
</dbReference>
<feature type="compositionally biased region" description="Low complexity" evidence="13">
    <location>
        <begin position="1390"/>
        <end position="1400"/>
    </location>
</feature>
<dbReference type="Pfam" id="PF07714">
    <property type="entry name" value="PK_Tyr_Ser-Thr"/>
    <property type="match status" value="2"/>
</dbReference>
<evidence type="ECO:0000256" key="5">
    <source>
        <dbReference type="ARBA" id="ARBA00022679"/>
    </source>
</evidence>
<dbReference type="InterPro" id="IPR017441">
    <property type="entry name" value="Protein_kinase_ATP_BS"/>
</dbReference>
<dbReference type="InterPro" id="IPR000719">
    <property type="entry name" value="Prot_kinase_dom"/>
</dbReference>
<evidence type="ECO:0000256" key="12">
    <source>
        <dbReference type="PROSITE-ProRule" id="PRU10141"/>
    </source>
</evidence>
<keyword evidence="17" id="KW-1185">Reference proteome</keyword>
<dbReference type="GO" id="GO:0004674">
    <property type="term" value="F:protein serine/threonine kinase activity"/>
    <property type="evidence" value="ECO:0007669"/>
    <property type="project" value="UniProtKB-KW"/>
</dbReference>
<feature type="disulfide bond" evidence="11">
    <location>
        <begin position="769"/>
        <end position="778"/>
    </location>
</feature>
<dbReference type="SMART" id="SM00044">
    <property type="entry name" value="CYCc"/>
    <property type="match status" value="1"/>
</dbReference>
<sequence>MTAAGSLFFGTLIAEVAVDYKYVQEDFSMLYSPGFTAEEAVAAVVSGTKDFAAMDAAYPADWQEANNVIHLPVVGQAIVIAYNLAGSPAGVNDTLVLSMPVLADIWAGNILYWNDSAIAQLNPGFPLPGEPIALIFANETRASISDVFANALSDFNPEFRLGLGSNHSFASKWVPRGVNPLRSVAVAPGEQQLGYVLVPHTQFKFGHAVPYSMTYTTTVFAGMANLTYARMKNNAGTSSGVSNCYETMIKSSHNKTGATVVASMESVQSALSEVSDRATARQLLVEVHNGNLSTSWPAVMMSSVTVQVSITSTDCNWLTYGEQMLTWTQLNALAVSGLVERLGYVPLPLSYKRLLMDAYGLLTCNGKQTFSAKVVIGKGRAFAIGPIWTRSYPFDSNFQMTYLATDSETESMNDLTASTSPTHLFFFFFFFCETLTCHNVDFSIVGLDLAEETTKKRQATAGDEFSIPVVAHAIGVGYNLPQLQMMAPLALNLSTLADIYLGTVDTWDHPAIRELNPDLQGLLPAQPITVALPNSDDKATRILIQTLSAASQTFRDQVHASTQRTRRTHRTRINPKRSQVGTSGHFPVADTGRAVVVDDVTTPLQATSYTLAVASQEPIRTLRYLGFADLINLQNVRLTATSASISSAINDYRARPFTSYLVNGAGSGSWPMVTYDHLVLRTRSMTNCNKARSLVDYIYWSQVNADARTLAQENMLAIPDHPEVRAKMAQLLTSTTCDNATVSSFAACVSGGAVCSDRGVCDISGVCQCDAGFTGTYCESLKSDSGSDTTVLLAALLGSLIPAAIVLCLIVVVVGLVVWTRSRREKEDEWEVDVDELEMGEELGTGGYGTVHKAMWKGTEVAVKMLLTTTSSAATKELERSFKEEVKVMTSLRHPNVVLFMAACTRPPKMCIVMELMTLGSLFDLLHNELVSDIPFSLRVKIAYQAAKGMHFLHSSGIVHRDLKSLNLLLDNKWNVKVSDFGLTQSKEQLARGDNRVAQGSIHWMAPEVLNESMDIDYMLADVYSFGIILWELLTRQQPYYGMTPAAVAVTVIRDRARPPMPDEKDLLEPTPAEYKELMQNAWHPDPSIRPSFLEAMTRLSAMGENWLTSGTTSSSSQSFSDRLGGSHSSTSHHTTTASSSSAGSSGMNDLKGSGGLPTTPTSGVRAPEGEVTIVFSDITRAASLWEFNADAMRDATILHNALLRDLLKKHRGYEVIFLRDRISGEGSFCMAFGSTADAVEWCMDVQLALVSADWPKELIDHPGAAEEWDEINERGVPRAAGADGSPCGLPPLIRDPKTRRVEYIGPVVNAAARITAITNGGQVVISREAMAKLKGTTLADEPNRFVNLGNFEMADNPRGSQLYEVKVRGLEARFFGDAAYDLNDADNATGDSAGSGSSSHGRDLSHGAPLASPRGDMGEGMAFKEDNFLTSANLCRWIIDFNEISMGKQVGMGSYGMVYRGKWKGVDVAVKRFIKQQLDERRLLEFRAEMAFLSELHHPNIVLFIGACVKRPNLCIVTEFVQQGALKEILADSAVRLPWERRLRVLRSAAVGLAYLHSRDIIHRDVKPSNLLVDENWNVKVADFGFARIKEDNATMTRCGTPCWTAPEVIRGERYSEKADVYSFGIIVWEVLTRKVPFAGRNFMGVTLEVLEGRRPQIPADCPAAVRKLMKKCWHANADKRPAMSDVVATLDGLLGNNSSNTVDAVVDVISV</sequence>
<comment type="catalytic activity">
    <reaction evidence="10">
        <text>L-seryl-[protein] + ATP = O-phospho-L-seryl-[protein] + ADP + H(+)</text>
        <dbReference type="Rhea" id="RHEA:17989"/>
        <dbReference type="Rhea" id="RHEA-COMP:9863"/>
        <dbReference type="Rhea" id="RHEA-COMP:11604"/>
        <dbReference type="ChEBI" id="CHEBI:15378"/>
        <dbReference type="ChEBI" id="CHEBI:29999"/>
        <dbReference type="ChEBI" id="CHEBI:30616"/>
        <dbReference type="ChEBI" id="CHEBI:83421"/>
        <dbReference type="ChEBI" id="CHEBI:456216"/>
        <dbReference type="EC" id="2.7.11.1"/>
    </reaction>
</comment>
<comment type="catalytic activity">
    <reaction evidence="9">
        <text>L-threonyl-[protein] + ATP = O-phospho-L-threonyl-[protein] + ADP + H(+)</text>
        <dbReference type="Rhea" id="RHEA:46608"/>
        <dbReference type="Rhea" id="RHEA-COMP:11060"/>
        <dbReference type="Rhea" id="RHEA-COMP:11605"/>
        <dbReference type="ChEBI" id="CHEBI:15378"/>
        <dbReference type="ChEBI" id="CHEBI:30013"/>
        <dbReference type="ChEBI" id="CHEBI:30616"/>
        <dbReference type="ChEBI" id="CHEBI:61977"/>
        <dbReference type="ChEBI" id="CHEBI:456216"/>
        <dbReference type="EC" id="2.7.11.1"/>
    </reaction>
</comment>
<evidence type="ECO:0000256" key="8">
    <source>
        <dbReference type="ARBA" id="ARBA00022840"/>
    </source>
</evidence>
<dbReference type="Gene3D" id="3.30.200.20">
    <property type="entry name" value="Phosphorylase Kinase, domain 1"/>
    <property type="match status" value="2"/>
</dbReference>
<keyword evidence="11" id="KW-0245">EGF-like domain</keyword>
<dbReference type="InterPro" id="IPR029787">
    <property type="entry name" value="Nucleotide_cyclase"/>
</dbReference>
<dbReference type="PRINTS" id="PR00109">
    <property type="entry name" value="TYRKINASE"/>
</dbReference>
<feature type="binding site" evidence="12">
    <location>
        <position position="1472"/>
    </location>
    <ligand>
        <name>ATP</name>
        <dbReference type="ChEBI" id="CHEBI:30616"/>
    </ligand>
</feature>
<dbReference type="RefSeq" id="XP_004340534.1">
    <property type="nucleotide sequence ID" value="XM_004340486.1"/>
</dbReference>
<dbReference type="Gene3D" id="3.40.190.10">
    <property type="entry name" value="Periplasmic binding protein-like II"/>
    <property type="match status" value="4"/>
</dbReference>
<dbReference type="InterPro" id="IPR024370">
    <property type="entry name" value="PBP_domain"/>
</dbReference>
<name>L8GZS0_ACACF</name>
<feature type="domain" description="Protein kinase" evidence="14">
    <location>
        <begin position="1445"/>
        <end position="1696"/>
    </location>
</feature>
<dbReference type="GO" id="GO:0009190">
    <property type="term" value="P:cyclic nucleotide biosynthetic process"/>
    <property type="evidence" value="ECO:0007669"/>
    <property type="project" value="InterPro"/>
</dbReference>
<dbReference type="SUPFAM" id="SSF55073">
    <property type="entry name" value="Nucleotide cyclase"/>
    <property type="match status" value="1"/>
</dbReference>
<evidence type="ECO:0000256" key="3">
    <source>
        <dbReference type="ARBA" id="ARBA00012513"/>
    </source>
</evidence>
<comment type="similarity">
    <text evidence="2">Belongs to the protein kinase superfamily. TKL Ser/Thr protein kinase family.</text>
</comment>
<feature type="region of interest" description="Disordered" evidence="13">
    <location>
        <begin position="1390"/>
        <end position="1412"/>
    </location>
</feature>
<evidence type="ECO:0000256" key="11">
    <source>
        <dbReference type="PROSITE-ProRule" id="PRU00076"/>
    </source>
</evidence>
<dbReference type="PROSITE" id="PS00107">
    <property type="entry name" value="PROTEIN_KINASE_ATP"/>
    <property type="match status" value="2"/>
</dbReference>
<dbReference type="InterPro" id="IPR011009">
    <property type="entry name" value="Kinase-like_dom_sf"/>
</dbReference>
<dbReference type="GeneID" id="14919267"/>
<dbReference type="GO" id="GO:0005524">
    <property type="term" value="F:ATP binding"/>
    <property type="evidence" value="ECO:0007669"/>
    <property type="project" value="UniProtKB-UniRule"/>
</dbReference>
<dbReference type="EC" id="2.7.11.1" evidence="3"/>
<evidence type="ECO:0000313" key="16">
    <source>
        <dbReference type="EMBL" id="ELR18495.1"/>
    </source>
</evidence>
<dbReference type="PROSITE" id="PS00108">
    <property type="entry name" value="PROTEIN_KINASE_ST"/>
    <property type="match status" value="2"/>
</dbReference>
<dbReference type="InterPro" id="IPR000742">
    <property type="entry name" value="EGF"/>
</dbReference>
<dbReference type="Gene3D" id="2.10.25.10">
    <property type="entry name" value="Laminin"/>
    <property type="match status" value="1"/>
</dbReference>
<evidence type="ECO:0000256" key="9">
    <source>
        <dbReference type="ARBA" id="ARBA00047899"/>
    </source>
</evidence>
<keyword evidence="5" id="KW-0808">Transferase</keyword>
<dbReference type="PANTHER" id="PTHR44329">
    <property type="entry name" value="SERINE/THREONINE-PROTEIN KINASE TNNI3K-RELATED"/>
    <property type="match status" value="1"/>
</dbReference>
<keyword evidence="7 16" id="KW-0418">Kinase</keyword>
<keyword evidence="11" id="KW-1015">Disulfide bond</keyword>
<keyword evidence="4 16" id="KW-0723">Serine/threonine-protein kinase</keyword>
<dbReference type="SMART" id="SM00220">
    <property type="entry name" value="S_TKc"/>
    <property type="match status" value="2"/>
</dbReference>
<evidence type="ECO:0000259" key="15">
    <source>
        <dbReference type="PROSITE" id="PS50026"/>
    </source>
</evidence>
<dbReference type="Pfam" id="PF12849">
    <property type="entry name" value="PBP_like_2"/>
    <property type="match status" value="1"/>
</dbReference>
<feature type="region of interest" description="Disordered" evidence="13">
    <location>
        <begin position="1109"/>
        <end position="1166"/>
    </location>
</feature>
<gene>
    <name evidence="16" type="ORF">ACA1_045260</name>
</gene>
<dbReference type="PANTHER" id="PTHR44329:SF298">
    <property type="entry name" value="MIXED LINEAGE KINASE DOMAIN-LIKE PROTEIN"/>
    <property type="match status" value="1"/>
</dbReference>
<dbReference type="CDD" id="cd00054">
    <property type="entry name" value="EGF_CA"/>
    <property type="match status" value="1"/>
</dbReference>
<dbReference type="PROSITE" id="PS50026">
    <property type="entry name" value="EGF_3"/>
    <property type="match status" value="1"/>
</dbReference>
<comment type="caution">
    <text evidence="11">Lacks conserved residue(s) required for the propagation of feature annotation.</text>
</comment>
<dbReference type="PROSITE" id="PS00022">
    <property type="entry name" value="EGF_1"/>
    <property type="match status" value="1"/>
</dbReference>
<evidence type="ECO:0000256" key="7">
    <source>
        <dbReference type="ARBA" id="ARBA00022777"/>
    </source>
</evidence>
<accession>L8GZS0</accession>
<dbReference type="Pfam" id="PF00211">
    <property type="entry name" value="Guanylate_cyc"/>
    <property type="match status" value="1"/>
</dbReference>
<dbReference type="KEGG" id="acan:ACA1_045260"/>
<dbReference type="CDD" id="cd13999">
    <property type="entry name" value="STKc_MAP3K-like"/>
    <property type="match status" value="2"/>
</dbReference>
<evidence type="ECO:0000256" key="6">
    <source>
        <dbReference type="ARBA" id="ARBA00022741"/>
    </source>
</evidence>
<dbReference type="GO" id="GO:0016020">
    <property type="term" value="C:membrane"/>
    <property type="evidence" value="ECO:0007669"/>
    <property type="project" value="UniProtKB-SubCell"/>
</dbReference>
<dbReference type="FunFam" id="3.30.200.20:FF:000060">
    <property type="entry name" value="Serine/threonine-protein kinase isoform 1"/>
    <property type="match status" value="2"/>
</dbReference>
<reference evidence="16 17" key="1">
    <citation type="journal article" date="2013" name="Genome Biol.">
        <title>Genome of Acanthamoeba castellanii highlights extensive lateral gene transfer and early evolution of tyrosine kinase signaling.</title>
        <authorList>
            <person name="Clarke M."/>
            <person name="Lohan A.J."/>
            <person name="Liu B."/>
            <person name="Lagkouvardos I."/>
            <person name="Roy S."/>
            <person name="Zafar N."/>
            <person name="Bertelli C."/>
            <person name="Schilde C."/>
            <person name="Kianianmomeni A."/>
            <person name="Burglin T.R."/>
            <person name="Frech C."/>
            <person name="Turcotte B."/>
            <person name="Kopec K.O."/>
            <person name="Synnott J.M."/>
            <person name="Choo C."/>
            <person name="Paponov I."/>
            <person name="Finkler A."/>
            <person name="Soon Heng Tan C."/>
            <person name="Hutchins A.P."/>
            <person name="Weinmeier T."/>
            <person name="Rattei T."/>
            <person name="Chu J.S."/>
            <person name="Gimenez G."/>
            <person name="Irimia M."/>
            <person name="Rigden D.J."/>
            <person name="Fitzpatrick D.A."/>
            <person name="Lorenzo-Morales J."/>
            <person name="Bateman A."/>
            <person name="Chiu C.H."/>
            <person name="Tang P."/>
            <person name="Hegemann P."/>
            <person name="Fromm H."/>
            <person name="Raoult D."/>
            <person name="Greub G."/>
            <person name="Miranda-Saavedra D."/>
            <person name="Chen N."/>
            <person name="Nash P."/>
            <person name="Ginger M.L."/>
            <person name="Horn M."/>
            <person name="Schaap P."/>
            <person name="Caler L."/>
            <person name="Loftus B."/>
        </authorList>
    </citation>
    <scope>NUCLEOTIDE SEQUENCE [LARGE SCALE GENOMIC DNA]</scope>
    <source>
        <strain evidence="16 17">Neff</strain>
    </source>
</reference>
<evidence type="ECO:0000256" key="1">
    <source>
        <dbReference type="ARBA" id="ARBA00004167"/>
    </source>
</evidence>
<proteinExistence type="inferred from homology"/>
<feature type="binding site" evidence="12">
    <location>
        <position position="864"/>
    </location>
    <ligand>
        <name>ATP</name>
        <dbReference type="ChEBI" id="CHEBI:30616"/>
    </ligand>
</feature>
<dbReference type="OrthoDB" id="346907at2759"/>
<dbReference type="Gene3D" id="1.10.510.10">
    <property type="entry name" value="Transferase(Phosphotransferase) domain 1"/>
    <property type="match status" value="2"/>
</dbReference>
<evidence type="ECO:0000313" key="17">
    <source>
        <dbReference type="Proteomes" id="UP000011083"/>
    </source>
</evidence>
<dbReference type="InterPro" id="IPR008271">
    <property type="entry name" value="Ser/Thr_kinase_AS"/>
</dbReference>
<comment type="subcellular location">
    <subcellularLocation>
        <location evidence="1">Membrane</location>
        <topology evidence="1">Single-pass membrane protein</topology>
    </subcellularLocation>
</comment>
<dbReference type="GO" id="GO:0035556">
    <property type="term" value="P:intracellular signal transduction"/>
    <property type="evidence" value="ECO:0007669"/>
    <property type="project" value="InterPro"/>
</dbReference>
<evidence type="ECO:0000256" key="10">
    <source>
        <dbReference type="ARBA" id="ARBA00048679"/>
    </source>
</evidence>
<dbReference type="PROSITE" id="PS01186">
    <property type="entry name" value="EGF_2"/>
    <property type="match status" value="1"/>
</dbReference>
<organism evidence="16 17">
    <name type="scientific">Acanthamoeba castellanii (strain ATCC 30010 / Neff)</name>
    <dbReference type="NCBI Taxonomy" id="1257118"/>
    <lineage>
        <taxon>Eukaryota</taxon>
        <taxon>Amoebozoa</taxon>
        <taxon>Discosea</taxon>
        <taxon>Longamoebia</taxon>
        <taxon>Centramoebida</taxon>
        <taxon>Acanthamoebidae</taxon>
        <taxon>Acanthamoeba</taxon>
    </lineage>
</organism>
<evidence type="ECO:0000256" key="4">
    <source>
        <dbReference type="ARBA" id="ARBA00022527"/>
    </source>
</evidence>
<protein>
    <recommendedName>
        <fullName evidence="3">non-specific serine/threonine protein kinase</fullName>
        <ecNumber evidence="3">2.7.11.1</ecNumber>
    </recommendedName>
</protein>